<dbReference type="AlphaFoldDB" id="A0A316HH41"/>
<dbReference type="SUPFAM" id="SSF140931">
    <property type="entry name" value="Fic-like"/>
    <property type="match status" value="1"/>
</dbReference>
<dbReference type="Proteomes" id="UP000245678">
    <property type="component" value="Unassembled WGS sequence"/>
</dbReference>
<keyword evidence="3" id="KW-1185">Reference proteome</keyword>
<dbReference type="InterPro" id="IPR053737">
    <property type="entry name" value="Type_II_TA_Toxin"/>
</dbReference>
<gene>
    <name evidence="2" type="ORF">LX99_00399</name>
</gene>
<dbReference type="InterPro" id="IPR036597">
    <property type="entry name" value="Fido-like_dom_sf"/>
</dbReference>
<feature type="domain" description="Fido" evidence="1">
    <location>
        <begin position="2"/>
        <end position="120"/>
    </location>
</feature>
<evidence type="ECO:0000313" key="2">
    <source>
        <dbReference type="EMBL" id="PWK79938.1"/>
    </source>
</evidence>
<evidence type="ECO:0000313" key="3">
    <source>
        <dbReference type="Proteomes" id="UP000245678"/>
    </source>
</evidence>
<dbReference type="GO" id="GO:0016301">
    <property type="term" value="F:kinase activity"/>
    <property type="evidence" value="ECO:0007669"/>
    <property type="project" value="InterPro"/>
</dbReference>
<dbReference type="PANTHER" id="PTHR39426">
    <property type="entry name" value="HOMOLOGY TO DEATH-ON-CURING PROTEIN OF PHAGE P1"/>
    <property type="match status" value="1"/>
</dbReference>
<dbReference type="PANTHER" id="PTHR39426:SF1">
    <property type="entry name" value="HOMOLOGY TO DEATH-ON-CURING PROTEIN OF PHAGE P1"/>
    <property type="match status" value="1"/>
</dbReference>
<dbReference type="EMBL" id="QGHA01000001">
    <property type="protein sequence ID" value="PWK79938.1"/>
    <property type="molecule type" value="Genomic_DNA"/>
</dbReference>
<reference evidence="2 3" key="1">
    <citation type="submission" date="2018-05" db="EMBL/GenBank/DDBJ databases">
        <title>Genomic Encyclopedia of Archaeal and Bacterial Type Strains, Phase II (KMG-II): from individual species to whole genera.</title>
        <authorList>
            <person name="Goeker M."/>
        </authorList>
    </citation>
    <scope>NUCLEOTIDE SEQUENCE [LARGE SCALE GENOMIC DNA]</scope>
    <source>
        <strain evidence="2 3">DSM 19975</strain>
    </source>
</reference>
<dbReference type="RefSeq" id="WP_109605935.1">
    <property type="nucleotide sequence ID" value="NZ_QGHA01000001.1"/>
</dbReference>
<dbReference type="Gene3D" id="1.20.120.1870">
    <property type="entry name" value="Fic/DOC protein, Fido domain"/>
    <property type="match status" value="1"/>
</dbReference>
<dbReference type="PROSITE" id="PS51459">
    <property type="entry name" value="FIDO"/>
    <property type="match status" value="1"/>
</dbReference>
<protein>
    <submittedName>
        <fullName evidence="2">Death-on-curing protein</fullName>
    </submittedName>
</protein>
<dbReference type="Pfam" id="PF02661">
    <property type="entry name" value="Fic"/>
    <property type="match status" value="1"/>
</dbReference>
<dbReference type="InterPro" id="IPR006440">
    <property type="entry name" value="Doc"/>
</dbReference>
<sequence>MISIEQAEQVHNVLIEKFGGLTGIRDKAGLEAALARPYATFDSLELYPEPADKATAIFESLVINHPFMDGNKRISYVLMRLTLLNNGFDIVASQNEKYEMVINASKGEIRFEEIRNWIVSRLIKKG</sequence>
<dbReference type="NCBIfam" id="TIGR01550">
    <property type="entry name" value="DOC_P1"/>
    <property type="match status" value="1"/>
</dbReference>
<organism evidence="2 3">
    <name type="scientific">Mucilaginibacter oryzae</name>
    <dbReference type="NCBI Taxonomy" id="468058"/>
    <lineage>
        <taxon>Bacteria</taxon>
        <taxon>Pseudomonadati</taxon>
        <taxon>Bacteroidota</taxon>
        <taxon>Sphingobacteriia</taxon>
        <taxon>Sphingobacteriales</taxon>
        <taxon>Sphingobacteriaceae</taxon>
        <taxon>Mucilaginibacter</taxon>
    </lineage>
</organism>
<evidence type="ECO:0000259" key="1">
    <source>
        <dbReference type="PROSITE" id="PS51459"/>
    </source>
</evidence>
<accession>A0A316HH41</accession>
<comment type="caution">
    <text evidence="2">The sequence shown here is derived from an EMBL/GenBank/DDBJ whole genome shotgun (WGS) entry which is preliminary data.</text>
</comment>
<name>A0A316HH41_9SPHI</name>
<dbReference type="InterPro" id="IPR003812">
    <property type="entry name" value="Fido"/>
</dbReference>
<proteinExistence type="predicted"/>